<dbReference type="InterPro" id="IPR001313">
    <property type="entry name" value="Pumilio_RNA-bd_rpt"/>
</dbReference>
<dbReference type="PROSITE" id="PS50302">
    <property type="entry name" value="PUM"/>
    <property type="match status" value="2"/>
</dbReference>
<dbReference type="SUPFAM" id="SSF48371">
    <property type="entry name" value="ARM repeat"/>
    <property type="match status" value="1"/>
</dbReference>
<dbReference type="AlphaFoldDB" id="A0AAW1MVU4"/>
<feature type="compositionally biased region" description="Basic and acidic residues" evidence="4">
    <location>
        <begin position="59"/>
        <end position="74"/>
    </location>
</feature>
<keyword evidence="2" id="KW-0694">RNA-binding</keyword>
<feature type="region of interest" description="Disordered" evidence="4">
    <location>
        <begin position="55"/>
        <end position="74"/>
    </location>
</feature>
<dbReference type="PROSITE" id="PS50303">
    <property type="entry name" value="PUM_HD"/>
    <property type="match status" value="1"/>
</dbReference>
<dbReference type="InterPro" id="IPR016024">
    <property type="entry name" value="ARM-type_fold"/>
</dbReference>
<dbReference type="Gene3D" id="1.25.10.10">
    <property type="entry name" value="Leucine-rich Repeat Variant"/>
    <property type="match status" value="1"/>
</dbReference>
<dbReference type="Pfam" id="PF08144">
    <property type="entry name" value="CPL"/>
    <property type="match status" value="1"/>
</dbReference>
<dbReference type="PANTHER" id="PTHR13389:SF0">
    <property type="entry name" value="PUMILIO HOMOLOG 3"/>
    <property type="match status" value="1"/>
</dbReference>
<feature type="region of interest" description="Disordered" evidence="4">
    <location>
        <begin position="1"/>
        <end position="50"/>
    </location>
</feature>
<dbReference type="SMART" id="SM00025">
    <property type="entry name" value="Pumilio"/>
    <property type="match status" value="5"/>
</dbReference>
<reference evidence="6 7" key="1">
    <citation type="journal article" date="2024" name="BMC Genomics">
        <title>De novo assembly and annotation of Popillia japonica's genome with initial clues to its potential as an invasive pest.</title>
        <authorList>
            <person name="Cucini C."/>
            <person name="Boschi S."/>
            <person name="Funari R."/>
            <person name="Cardaioli E."/>
            <person name="Iannotti N."/>
            <person name="Marturano G."/>
            <person name="Paoli F."/>
            <person name="Bruttini M."/>
            <person name="Carapelli A."/>
            <person name="Frati F."/>
            <person name="Nardi F."/>
        </authorList>
    </citation>
    <scope>NUCLEOTIDE SEQUENCE [LARGE SCALE GENOMIC DNA]</scope>
    <source>
        <strain evidence="6">DMR45628</strain>
    </source>
</reference>
<gene>
    <name evidence="6" type="ORF">QE152_g4439</name>
</gene>
<dbReference type="Pfam" id="PF00806">
    <property type="entry name" value="PUF"/>
    <property type="match status" value="2"/>
</dbReference>
<name>A0AAW1MVU4_POPJA</name>
<dbReference type="InterPro" id="IPR012959">
    <property type="entry name" value="CPL_dom"/>
</dbReference>
<dbReference type="GO" id="GO:0003729">
    <property type="term" value="F:mRNA binding"/>
    <property type="evidence" value="ECO:0007669"/>
    <property type="project" value="TreeGrafter"/>
</dbReference>
<evidence type="ECO:0000259" key="5">
    <source>
        <dbReference type="PROSITE" id="PS50303"/>
    </source>
</evidence>
<keyword evidence="1" id="KW-0677">Repeat</keyword>
<feature type="repeat" description="Pumilio" evidence="3">
    <location>
        <begin position="171"/>
        <end position="206"/>
    </location>
</feature>
<sequence length="615" mass="70171">MGKRELETSEKVNKTLKKFKGDSQNTKRKFSKNDKPAKSVSNTDTKSEQKQIFKHFQKRSFDKTNKSNNLKEKPADWNEFKKKKKELRLKRKQNNSLFEVITKAKQIGETLRRKTLDGGKEERDKLVNELHKLLGGQGNYVKLVLAHDMARIVQYMLKFGNEKVRNEIMVEITPSTVQMLQSKYGRYCIKRLFKYGSAKTRSNAIKAMYGNAVKLTSHAVSAPIFEYIYTTWTQPLEKVHLIQEFFGDLYKQTKEDNIKHLKDVYKNSLDMKAAALGAVKANLSKILNKDLLDSGLIQTVLYQYLTECSDNDRSELIGQIAPHAVVVGNSRDGAKAVMECIWHGTNKDRKVIVKAVKEHILELCKHEHGHTVVITILDTIDDTVLVSKSIISEILKHTTDIAKDDWGRKVILWLVTPGISAHFHPSFTKELESGRQKSNSKKSPEVRRKEILEYSTENLLTSINTDTKLWFSGASISVVALSILKTGDGQLLSDTLGKVAELIIDEDWKVTENDKEILGIEHTGLHMTLKKLIQNDKEALTNDKPLFSEALFNILDENVIKTWIKMNRSCFLLISILENANEDIVNKLKDRLAKHMKLIKKEKTTGAQILLKKIL</sequence>
<evidence type="ECO:0000256" key="3">
    <source>
        <dbReference type="PROSITE-ProRule" id="PRU00317"/>
    </source>
</evidence>
<organism evidence="6 7">
    <name type="scientific">Popillia japonica</name>
    <name type="common">Japanese beetle</name>
    <dbReference type="NCBI Taxonomy" id="7064"/>
    <lineage>
        <taxon>Eukaryota</taxon>
        <taxon>Metazoa</taxon>
        <taxon>Ecdysozoa</taxon>
        <taxon>Arthropoda</taxon>
        <taxon>Hexapoda</taxon>
        <taxon>Insecta</taxon>
        <taxon>Pterygota</taxon>
        <taxon>Neoptera</taxon>
        <taxon>Endopterygota</taxon>
        <taxon>Coleoptera</taxon>
        <taxon>Polyphaga</taxon>
        <taxon>Scarabaeiformia</taxon>
        <taxon>Scarabaeidae</taxon>
        <taxon>Rutelinae</taxon>
        <taxon>Popillia</taxon>
    </lineage>
</organism>
<evidence type="ECO:0000256" key="2">
    <source>
        <dbReference type="ARBA" id="ARBA00022884"/>
    </source>
</evidence>
<feature type="domain" description="PUM-HD" evidence="5">
    <location>
        <begin position="111"/>
        <end position="459"/>
    </location>
</feature>
<evidence type="ECO:0000313" key="7">
    <source>
        <dbReference type="Proteomes" id="UP001458880"/>
    </source>
</evidence>
<feature type="compositionally biased region" description="Basic and acidic residues" evidence="4">
    <location>
        <begin position="1"/>
        <end position="13"/>
    </location>
</feature>
<dbReference type="GO" id="GO:0006417">
    <property type="term" value="P:regulation of translation"/>
    <property type="evidence" value="ECO:0007669"/>
    <property type="project" value="TreeGrafter"/>
</dbReference>
<comment type="caution">
    <text evidence="6">The sequence shown here is derived from an EMBL/GenBank/DDBJ whole genome shotgun (WGS) entry which is preliminary data.</text>
</comment>
<dbReference type="Proteomes" id="UP001458880">
    <property type="component" value="Unassembled WGS sequence"/>
</dbReference>
<dbReference type="InterPro" id="IPR033133">
    <property type="entry name" value="PUM-HD"/>
</dbReference>
<evidence type="ECO:0000256" key="4">
    <source>
        <dbReference type="SAM" id="MobiDB-lite"/>
    </source>
</evidence>
<proteinExistence type="predicted"/>
<dbReference type="GO" id="GO:0005730">
    <property type="term" value="C:nucleolus"/>
    <property type="evidence" value="ECO:0007669"/>
    <property type="project" value="TreeGrafter"/>
</dbReference>
<evidence type="ECO:0000256" key="1">
    <source>
        <dbReference type="ARBA" id="ARBA00022737"/>
    </source>
</evidence>
<dbReference type="EMBL" id="JASPKY010000022">
    <property type="protein sequence ID" value="KAK9752259.1"/>
    <property type="molecule type" value="Genomic_DNA"/>
</dbReference>
<keyword evidence="7" id="KW-1185">Reference proteome</keyword>
<accession>A0AAW1MVU4</accession>
<protein>
    <recommendedName>
        <fullName evidence="5">PUM-HD domain-containing protein</fullName>
    </recommendedName>
</protein>
<feature type="repeat" description="Pumilio" evidence="3">
    <location>
        <begin position="355"/>
        <end position="392"/>
    </location>
</feature>
<dbReference type="InterPro" id="IPR011989">
    <property type="entry name" value="ARM-like"/>
</dbReference>
<dbReference type="InterPro" id="IPR040059">
    <property type="entry name" value="PUM3"/>
</dbReference>
<dbReference type="PANTHER" id="PTHR13389">
    <property type="entry name" value="PUMILIO HOMOLOG 3"/>
    <property type="match status" value="1"/>
</dbReference>
<evidence type="ECO:0000313" key="6">
    <source>
        <dbReference type="EMBL" id="KAK9752259.1"/>
    </source>
</evidence>